<gene>
    <name evidence="1" type="ORF">GGX14DRAFT_394233</name>
</gene>
<evidence type="ECO:0000313" key="2">
    <source>
        <dbReference type="Proteomes" id="UP001219525"/>
    </source>
</evidence>
<name>A0AAD6YB67_9AGAR</name>
<accession>A0AAD6YB67</accession>
<comment type="caution">
    <text evidence="1">The sequence shown here is derived from an EMBL/GenBank/DDBJ whole genome shotgun (WGS) entry which is preliminary data.</text>
</comment>
<reference evidence="1" key="1">
    <citation type="submission" date="2023-03" db="EMBL/GenBank/DDBJ databases">
        <title>Massive genome expansion in bonnet fungi (Mycena s.s.) driven by repeated elements and novel gene families across ecological guilds.</title>
        <authorList>
            <consortium name="Lawrence Berkeley National Laboratory"/>
            <person name="Harder C.B."/>
            <person name="Miyauchi S."/>
            <person name="Viragh M."/>
            <person name="Kuo A."/>
            <person name="Thoen E."/>
            <person name="Andreopoulos B."/>
            <person name="Lu D."/>
            <person name="Skrede I."/>
            <person name="Drula E."/>
            <person name="Henrissat B."/>
            <person name="Morin E."/>
            <person name="Kohler A."/>
            <person name="Barry K."/>
            <person name="LaButti K."/>
            <person name="Morin E."/>
            <person name="Salamov A."/>
            <person name="Lipzen A."/>
            <person name="Mereny Z."/>
            <person name="Hegedus B."/>
            <person name="Baldrian P."/>
            <person name="Stursova M."/>
            <person name="Weitz H."/>
            <person name="Taylor A."/>
            <person name="Grigoriev I.V."/>
            <person name="Nagy L.G."/>
            <person name="Martin F."/>
            <person name="Kauserud H."/>
        </authorList>
    </citation>
    <scope>NUCLEOTIDE SEQUENCE</scope>
    <source>
        <strain evidence="1">9144</strain>
    </source>
</reference>
<protein>
    <submittedName>
        <fullName evidence="1">Uncharacterized protein</fullName>
    </submittedName>
</protein>
<proteinExistence type="predicted"/>
<dbReference type="AlphaFoldDB" id="A0AAD6YB67"/>
<dbReference type="EMBL" id="JARJCW010000026">
    <property type="protein sequence ID" value="KAJ7211304.1"/>
    <property type="molecule type" value="Genomic_DNA"/>
</dbReference>
<dbReference type="Proteomes" id="UP001219525">
    <property type="component" value="Unassembled WGS sequence"/>
</dbReference>
<evidence type="ECO:0000313" key="1">
    <source>
        <dbReference type="EMBL" id="KAJ7211304.1"/>
    </source>
</evidence>
<keyword evidence="2" id="KW-1185">Reference proteome</keyword>
<sequence length="324" mass="36823">MSFMWADRRVELRLASDPARIVPPLICQELLNSCKIHRRFLMHAALKYAVHILRSSPYWERRARPFNVLYRPNLFGLRNSRKPKGGREYIQNFELVKRDKGVQRAPESLATVIRLNRLGPHPIQIKANWDIILRKTDAKYPGWRLDPSTGQELYYTLQHNRWTNSGPLAGKQLCRPVNNGFRWDAVPENDISELGKWGFALFSCVIVFEHMVWVVLTATHPSYSIATGLPAMRSISFGLSGGFESFHAKLNRTCTPNMKIANLLVVGVFRRCYCADAECFSEASILSTIESAMSPGPLRVYSPEFDSSLDAALIVREVCIDAPL</sequence>
<organism evidence="1 2">
    <name type="scientific">Mycena pura</name>
    <dbReference type="NCBI Taxonomy" id="153505"/>
    <lineage>
        <taxon>Eukaryota</taxon>
        <taxon>Fungi</taxon>
        <taxon>Dikarya</taxon>
        <taxon>Basidiomycota</taxon>
        <taxon>Agaricomycotina</taxon>
        <taxon>Agaricomycetes</taxon>
        <taxon>Agaricomycetidae</taxon>
        <taxon>Agaricales</taxon>
        <taxon>Marasmiineae</taxon>
        <taxon>Mycenaceae</taxon>
        <taxon>Mycena</taxon>
    </lineage>
</organism>